<proteinExistence type="predicted"/>
<name>A0A396Z5Y5_9LEPT</name>
<gene>
    <name evidence="1" type="ORF">DLM75_10915</name>
</gene>
<reference evidence="2" key="1">
    <citation type="submission" date="2018-05" db="EMBL/GenBank/DDBJ databases">
        <title>Leptospira yasudae sp. nov. and Leptospira stimsonii sp. nov., two pathogenic species of the genus Leptospira isolated from environmental sources.</title>
        <authorList>
            <person name="Casanovas-Massana A."/>
            <person name="Hamond C."/>
            <person name="Santos L.A."/>
            <person name="Hacker K.P."/>
            <person name="Balassiano I."/>
            <person name="Medeiros M.A."/>
            <person name="Reis M.G."/>
            <person name="Ko A.I."/>
            <person name="Wunder E.A."/>
        </authorList>
    </citation>
    <scope>NUCLEOTIDE SEQUENCE [LARGE SCALE GENOMIC DNA]</scope>
    <source>
        <strain evidence="2">Yale</strain>
    </source>
</reference>
<dbReference type="InterPro" id="IPR030932">
    <property type="entry name" value="PFTS_polysacc"/>
</dbReference>
<evidence type="ECO:0000313" key="2">
    <source>
        <dbReference type="Proteomes" id="UP000265798"/>
    </source>
</evidence>
<accession>A0A396Z5Y5</accession>
<dbReference type="EMBL" id="QHCT01000002">
    <property type="protein sequence ID" value="RHX90869.1"/>
    <property type="molecule type" value="Genomic_DNA"/>
</dbReference>
<comment type="caution">
    <text evidence="1">The sequence shown here is derived from an EMBL/GenBank/DDBJ whole genome shotgun (WGS) entry which is preliminary data.</text>
</comment>
<organism evidence="1 2">
    <name type="scientific">Leptospira stimsonii</name>
    <dbReference type="NCBI Taxonomy" id="2202203"/>
    <lineage>
        <taxon>Bacteria</taxon>
        <taxon>Pseudomonadati</taxon>
        <taxon>Spirochaetota</taxon>
        <taxon>Spirochaetia</taxon>
        <taxon>Leptospirales</taxon>
        <taxon>Leptospiraceae</taxon>
        <taxon>Leptospira</taxon>
    </lineage>
</organism>
<dbReference type="NCBIfam" id="TIGR04417">
    <property type="entry name" value="PFTS_polysacc"/>
    <property type="match status" value="1"/>
</dbReference>
<protein>
    <recommendedName>
        <fullName evidence="3">Polysaccharide biosynthesis PFTS motif protein</fullName>
    </recommendedName>
</protein>
<dbReference type="Proteomes" id="UP000265798">
    <property type="component" value="Unassembled WGS sequence"/>
</dbReference>
<evidence type="ECO:0008006" key="3">
    <source>
        <dbReference type="Google" id="ProtNLM"/>
    </source>
</evidence>
<dbReference type="AlphaFoldDB" id="A0A396Z5Y5"/>
<evidence type="ECO:0000313" key="1">
    <source>
        <dbReference type="EMBL" id="RHX90869.1"/>
    </source>
</evidence>
<sequence>MSFFFSTEKLKLNSNHCNLSFDQEIQKVFEQFLSRLPSFLVYSSQVLSERLTQRVIEIGRLPFTLTSKYFYEKEEKSIPIGFKLDCGRAEIEIGSGVVSVSWKQWLYNQAEFILHWGYCFLNIFRIGFYKNSPPATLIFGIGEESLFIEKSDQRFVEYCRSGQIPPLKNGKWFLIQSFSGNISSNPSEFSYVKNPLLSLLSETRLGFLGRVELLLNHSILIFLYSYLVFRFRSLSLIAKDFAYIAILDSLDKRQKIQEIYLTCSSFGIQPLWMRSLKNAETNMIWYAQNWQPIVKLPEKKKSNIPFLRWIRVDRNWVWTHSFADYLKTLSPKAKIESVGPIVWYSPNASVKPPVDEIQITVFDISPYSDEIALEYCEFPNYNRPANLNLFIEDILSLKTDLEKKYSLPVRVRLKTKRGYRSSYDRQYFDTLEKLDRKGGINLLYHMADVFNVISESHFIIVYPFSSPAYIAEHLKIPAIYYDPTSSILRWDFADSESWIHFAHSRKELESLSVRELNKSFAEDFS</sequence>